<dbReference type="GO" id="GO:0016298">
    <property type="term" value="F:lipase activity"/>
    <property type="evidence" value="ECO:0000318"/>
    <property type="project" value="GO_Central"/>
</dbReference>
<dbReference type="Pfam" id="PF12146">
    <property type="entry name" value="Hydrolase_4"/>
    <property type="match status" value="1"/>
</dbReference>
<gene>
    <name evidence="3 4" type="primary">LOC110793624</name>
</gene>
<evidence type="ECO:0000313" key="4">
    <source>
        <dbReference type="RefSeq" id="XP_021854215.2"/>
    </source>
</evidence>
<evidence type="ECO:0000313" key="2">
    <source>
        <dbReference type="Proteomes" id="UP000813463"/>
    </source>
</evidence>
<dbReference type="InterPro" id="IPR000073">
    <property type="entry name" value="AB_hydrolase_1"/>
</dbReference>
<dbReference type="SUPFAM" id="SSF53474">
    <property type="entry name" value="alpha/beta-Hydrolases"/>
    <property type="match status" value="1"/>
</dbReference>
<organism evidence="2 3">
    <name type="scientific">Spinacia oleracea</name>
    <name type="common">Spinach</name>
    <dbReference type="NCBI Taxonomy" id="3562"/>
    <lineage>
        <taxon>Eukaryota</taxon>
        <taxon>Viridiplantae</taxon>
        <taxon>Streptophyta</taxon>
        <taxon>Embryophyta</taxon>
        <taxon>Tracheophyta</taxon>
        <taxon>Spermatophyta</taxon>
        <taxon>Magnoliopsida</taxon>
        <taxon>eudicotyledons</taxon>
        <taxon>Gunneridae</taxon>
        <taxon>Pentapetalae</taxon>
        <taxon>Caryophyllales</taxon>
        <taxon>Chenopodiaceae</taxon>
        <taxon>Chenopodioideae</taxon>
        <taxon>Anserineae</taxon>
        <taxon>Spinacia</taxon>
    </lineage>
</organism>
<dbReference type="Proteomes" id="UP000813463">
    <property type="component" value="Chromosome 1"/>
</dbReference>
<evidence type="ECO:0000259" key="1">
    <source>
        <dbReference type="Pfam" id="PF12146"/>
    </source>
</evidence>
<dbReference type="Gene3D" id="3.40.50.1820">
    <property type="entry name" value="alpha/beta hydrolase"/>
    <property type="match status" value="1"/>
</dbReference>
<dbReference type="RefSeq" id="XP_021854215.2">
    <property type="nucleotide sequence ID" value="XM_021998523.2"/>
</dbReference>
<dbReference type="InterPro" id="IPR051044">
    <property type="entry name" value="MAG_DAG_Lipase"/>
</dbReference>
<reference evidence="3 4" key="2">
    <citation type="submission" date="2025-05" db="UniProtKB">
        <authorList>
            <consortium name="RefSeq"/>
        </authorList>
    </citation>
    <scope>IDENTIFICATION</scope>
    <source>
        <tissue evidence="3 4">Leaf</tissue>
    </source>
</reference>
<name>A0A9R0K0S0_SPIOL</name>
<evidence type="ECO:0000313" key="3">
    <source>
        <dbReference type="RefSeq" id="XP_021854214.2"/>
    </source>
</evidence>
<dbReference type="InterPro" id="IPR029058">
    <property type="entry name" value="AB_hydrolase_fold"/>
</dbReference>
<dbReference type="RefSeq" id="XP_021854214.2">
    <property type="nucleotide sequence ID" value="XM_021998522.2"/>
</dbReference>
<reference evidence="2" key="1">
    <citation type="journal article" date="2021" name="Nat. Commun.">
        <title>Genomic analyses provide insights into spinach domestication and the genetic basis of agronomic traits.</title>
        <authorList>
            <person name="Cai X."/>
            <person name="Sun X."/>
            <person name="Xu C."/>
            <person name="Sun H."/>
            <person name="Wang X."/>
            <person name="Ge C."/>
            <person name="Zhang Z."/>
            <person name="Wang Q."/>
            <person name="Fei Z."/>
            <person name="Jiao C."/>
            <person name="Wang Q."/>
        </authorList>
    </citation>
    <scope>NUCLEOTIDE SEQUENCE [LARGE SCALE GENOMIC DNA]</scope>
    <source>
        <strain evidence="2">cv. Varoflay</strain>
    </source>
</reference>
<dbReference type="GO" id="GO:0016020">
    <property type="term" value="C:membrane"/>
    <property type="evidence" value="ECO:0000318"/>
    <property type="project" value="GO_Central"/>
</dbReference>
<dbReference type="PRINTS" id="PR00111">
    <property type="entry name" value="ABHYDROLASE"/>
</dbReference>
<protein>
    <submittedName>
        <fullName evidence="3 4">Caffeoylshikimate esterase</fullName>
    </submittedName>
</protein>
<sequence>MDYNVNFEEEYILNNRGLKQFTCRWLPKNQDPKALVFLCHGYAMESSISMQGTAMRLVKAGYGVYGIDYIGHGKSAGLHGYIPSFKELVQDCSDYFAKVCEKQENERKQRFLMGESMGGAVALRLHRKMPHFWDGAILVAPMCKISEDMKPSPLVISCLRQLAFILPTWRIVPSQDVIDAAVRDPEKKKKVRANPYWYTGRPRLKTAQELFIASIDLESRLHEVTLPFLVLHGGDDKVTDPEISKLLHESATSLDKTFKLYPGMWHALTYGETPENTNTVFNDIIEWLGERSKGTNSRLENASKYMEDKEPSIAIAIAIASINTN</sequence>
<dbReference type="GeneID" id="110793624"/>
<proteinExistence type="predicted"/>
<dbReference type="InterPro" id="IPR022742">
    <property type="entry name" value="Hydrolase_4"/>
</dbReference>
<keyword evidence="2" id="KW-1185">Reference proteome</keyword>
<dbReference type="PANTHER" id="PTHR11614">
    <property type="entry name" value="PHOSPHOLIPASE-RELATED"/>
    <property type="match status" value="1"/>
</dbReference>
<feature type="domain" description="Serine aminopeptidase S33" evidence="1">
    <location>
        <begin position="30"/>
        <end position="269"/>
    </location>
</feature>
<dbReference type="AlphaFoldDB" id="A0A9R0K0S0"/>
<dbReference type="KEGG" id="soe:110793624"/>
<accession>A0A9R0K0S0</accession>